<dbReference type="InterPro" id="IPR044861">
    <property type="entry name" value="IPNS-like_FE2OG_OXY"/>
</dbReference>
<evidence type="ECO:0000256" key="3">
    <source>
        <dbReference type="RuleBase" id="RU003682"/>
    </source>
</evidence>
<comment type="caution">
    <text evidence="5">The sequence shown here is derived from an EMBL/GenBank/DDBJ whole genome shotgun (WGS) entry which is preliminary data.</text>
</comment>
<evidence type="ECO:0000313" key="6">
    <source>
        <dbReference type="Proteomes" id="UP001396334"/>
    </source>
</evidence>
<dbReference type="Gene3D" id="2.60.120.330">
    <property type="entry name" value="B-lactam Antibiotic, Isopenicillin N Synthase, Chain"/>
    <property type="match status" value="1"/>
</dbReference>
<dbReference type="PROSITE" id="PS51471">
    <property type="entry name" value="FE2OG_OXY"/>
    <property type="match status" value="1"/>
</dbReference>
<evidence type="ECO:0000259" key="4">
    <source>
        <dbReference type="PROSITE" id="PS51471"/>
    </source>
</evidence>
<dbReference type="InterPro" id="IPR005123">
    <property type="entry name" value="Oxoglu/Fe-dep_dioxygenase_dom"/>
</dbReference>
<reference evidence="5 6" key="1">
    <citation type="journal article" date="2024" name="G3 (Bethesda)">
        <title>Genome assembly of Hibiscus sabdariffa L. provides insights into metabolisms of medicinal natural products.</title>
        <authorList>
            <person name="Kim T."/>
        </authorList>
    </citation>
    <scope>NUCLEOTIDE SEQUENCE [LARGE SCALE GENOMIC DNA]</scope>
    <source>
        <strain evidence="5">TK-2024</strain>
        <tissue evidence="5">Old leaves</tissue>
    </source>
</reference>
<comment type="similarity">
    <text evidence="3">Belongs to the iron/ascorbate-dependent oxidoreductase family.</text>
</comment>
<dbReference type="InterPro" id="IPR027443">
    <property type="entry name" value="IPNS-like_sf"/>
</dbReference>
<proteinExistence type="inferred from homology"/>
<evidence type="ECO:0000256" key="2">
    <source>
        <dbReference type="ARBA" id="ARBA00023004"/>
    </source>
</evidence>
<sequence>MRSESGVRLPVIDFSKQELKPGSPDWDFTKVQVREALEEYGGFEALFDKVLEVREAVFGAMEELFDLPLPTKQLCVSDKPYCGYHDATEKLLRESMSVDEAHMFRNIDEGLTNILWAQGNISFSKTMVSFTQIAAGLEKTIRRMVLESFGVEKYTDELNDATNYHLRAIKYGRPPTGGEPTVGAGVHTDKGMISVLYQNEVNGLEIRTKDGEWINIKPSPKSFVIMIGESLSAWLNGRLSPLYHRVVTKGNKERYSIILFANPRGGYRVKSPEELVDDKNGLLFKPFDYEEYLQYYFAQAVLGDFSTDLKVYCNTI</sequence>
<keyword evidence="1 3" id="KW-0479">Metal-binding</keyword>
<keyword evidence="6" id="KW-1185">Reference proteome</keyword>
<dbReference type="Pfam" id="PF14226">
    <property type="entry name" value="DIOX_N"/>
    <property type="match status" value="1"/>
</dbReference>
<evidence type="ECO:0000313" key="5">
    <source>
        <dbReference type="EMBL" id="KAK9041883.1"/>
    </source>
</evidence>
<dbReference type="InterPro" id="IPR050231">
    <property type="entry name" value="Iron_ascorbate_oxido_reductase"/>
</dbReference>
<dbReference type="InterPro" id="IPR026992">
    <property type="entry name" value="DIOX_N"/>
</dbReference>
<gene>
    <name evidence="5" type="ORF">V6N11_016971</name>
</gene>
<organism evidence="5 6">
    <name type="scientific">Hibiscus sabdariffa</name>
    <name type="common">roselle</name>
    <dbReference type="NCBI Taxonomy" id="183260"/>
    <lineage>
        <taxon>Eukaryota</taxon>
        <taxon>Viridiplantae</taxon>
        <taxon>Streptophyta</taxon>
        <taxon>Embryophyta</taxon>
        <taxon>Tracheophyta</taxon>
        <taxon>Spermatophyta</taxon>
        <taxon>Magnoliopsida</taxon>
        <taxon>eudicotyledons</taxon>
        <taxon>Gunneridae</taxon>
        <taxon>Pentapetalae</taxon>
        <taxon>rosids</taxon>
        <taxon>malvids</taxon>
        <taxon>Malvales</taxon>
        <taxon>Malvaceae</taxon>
        <taxon>Malvoideae</taxon>
        <taxon>Hibiscus</taxon>
    </lineage>
</organism>
<dbReference type="Proteomes" id="UP001396334">
    <property type="component" value="Unassembled WGS sequence"/>
</dbReference>
<dbReference type="EMBL" id="JBBPBN010000004">
    <property type="protein sequence ID" value="KAK9041883.1"/>
    <property type="molecule type" value="Genomic_DNA"/>
</dbReference>
<dbReference type="SUPFAM" id="SSF51197">
    <property type="entry name" value="Clavaminate synthase-like"/>
    <property type="match status" value="1"/>
</dbReference>
<protein>
    <recommendedName>
        <fullName evidence="4">Fe2OG dioxygenase domain-containing protein</fullName>
    </recommendedName>
</protein>
<name>A0ABR2TWL2_9ROSI</name>
<dbReference type="PANTHER" id="PTHR47990">
    <property type="entry name" value="2-OXOGLUTARATE (2OG) AND FE(II)-DEPENDENT OXYGENASE SUPERFAMILY PROTEIN-RELATED"/>
    <property type="match status" value="1"/>
</dbReference>
<dbReference type="Pfam" id="PF03171">
    <property type="entry name" value="2OG-FeII_Oxy"/>
    <property type="match status" value="1"/>
</dbReference>
<accession>A0ABR2TWL2</accession>
<feature type="domain" description="Fe2OG dioxygenase" evidence="4">
    <location>
        <begin position="162"/>
        <end position="263"/>
    </location>
</feature>
<evidence type="ECO:0000256" key="1">
    <source>
        <dbReference type="ARBA" id="ARBA00022723"/>
    </source>
</evidence>
<keyword evidence="3" id="KW-0560">Oxidoreductase</keyword>
<dbReference type="PRINTS" id="PR00682">
    <property type="entry name" value="IPNSYNTHASE"/>
</dbReference>
<keyword evidence="2 3" id="KW-0408">Iron</keyword>